<accession>A0A290S6S8</accession>
<name>A0A290S6S8_9GAMM</name>
<evidence type="ECO:0000313" key="2">
    <source>
        <dbReference type="EMBL" id="ATC86711.1"/>
    </source>
</evidence>
<keyword evidence="1" id="KW-0472">Membrane</keyword>
<keyword evidence="1" id="KW-0812">Transmembrane</keyword>
<sequence length="59" mass="6720">MKEAVTKLKTEFNAKLLYWNNLKSSKAKVAIILLFLVVIALKVFTTIFTLDWVASLFSV</sequence>
<dbReference type="KEGG" id="part:PARC_a2198"/>
<reference evidence="2 3" key="1">
    <citation type="journal article" date="2012" name="J. Bacteriol.">
        <title>Genome sequences of type strains of seven species of the marine bacterium Pseudoalteromonas.</title>
        <authorList>
            <person name="Xie B.B."/>
            <person name="Shu Y.L."/>
            <person name="Qin Q.L."/>
            <person name="Rong J.C."/>
            <person name="Zhang X.Y."/>
            <person name="Chen X.L."/>
            <person name="Shi M."/>
            <person name="He H.L."/>
            <person name="Zhou B.C."/>
            <person name="Zhang Y.Z."/>
        </authorList>
    </citation>
    <scope>NUCLEOTIDE SEQUENCE [LARGE SCALE GENOMIC DNA]</scope>
    <source>
        <strain evidence="2 3">A 37-1-2</strain>
    </source>
</reference>
<proteinExistence type="predicted"/>
<dbReference type="Proteomes" id="UP000016505">
    <property type="component" value="Chromosome I"/>
</dbReference>
<organism evidence="2 3">
    <name type="scientific">Pseudoalteromonas arctica A 37-1-2</name>
    <dbReference type="NCBI Taxonomy" id="1117313"/>
    <lineage>
        <taxon>Bacteria</taxon>
        <taxon>Pseudomonadati</taxon>
        <taxon>Pseudomonadota</taxon>
        <taxon>Gammaproteobacteria</taxon>
        <taxon>Alteromonadales</taxon>
        <taxon>Pseudoalteromonadaceae</taxon>
        <taxon>Pseudoalteromonas</taxon>
    </lineage>
</organism>
<evidence type="ECO:0000256" key="1">
    <source>
        <dbReference type="SAM" id="Phobius"/>
    </source>
</evidence>
<dbReference type="AlphaFoldDB" id="A0A290S6S8"/>
<gene>
    <name evidence="2" type="ORF">PARC_a2198</name>
</gene>
<feature type="transmembrane region" description="Helical" evidence="1">
    <location>
        <begin position="29"/>
        <end position="50"/>
    </location>
</feature>
<keyword evidence="1" id="KW-1133">Transmembrane helix</keyword>
<protein>
    <submittedName>
        <fullName evidence="2">Uncharacterized protein</fullName>
    </submittedName>
</protein>
<dbReference type="EMBL" id="CP011025">
    <property type="protein sequence ID" value="ATC86711.1"/>
    <property type="molecule type" value="Genomic_DNA"/>
</dbReference>
<evidence type="ECO:0000313" key="3">
    <source>
        <dbReference type="Proteomes" id="UP000016505"/>
    </source>
</evidence>